<comment type="caution">
    <text evidence="1">The sequence shown here is derived from an EMBL/GenBank/DDBJ whole genome shotgun (WGS) entry which is preliminary data.</text>
</comment>
<gene>
    <name evidence="1" type="ORF">LOY88_000740</name>
</gene>
<evidence type="ECO:0000313" key="1">
    <source>
        <dbReference type="EMBL" id="KAI2392355.1"/>
    </source>
</evidence>
<protein>
    <submittedName>
        <fullName evidence="1">Uncharacterized protein</fullName>
    </submittedName>
</protein>
<proteinExistence type="predicted"/>
<sequence>MVSVKAWFLTAIAVAGASALKVPQRYDVPGTYIIEFKDDVTTTADSFIAELKSKERISLTRRYEYTSPLYKGFSFSFDDKSRLDTELPKIASMPHVKKISPVRRIPMPSFKSPPANFAHDGGARLGRRNWTEDGEVWHKITGVDRLRNEGFTGKGIKVAVVDTGIDYKHPALGGCFGKGCLVSFGANYIGPGDPYNDVDSHGTLVSGIIAAQKNPFNFTGIAPGVTLGHFRVQGLPRPTDYPDLPTSPNEILIKAYLDAFHAGSHIITGSIGGMNGWEEEPWAVVISRIMSHGVICLLAAGNQGNNGLFLPTFGFGDPRLLTVGASTNHEYPALLNEAVYTSAQGKGNFGWKQYSEFSNGTYPLIAITHNSTGVQDACKPLPATVDFSGKTVFLSLSTCEAQTQVKNLGDRKAANILFYNTEDSVSPPNTFRPEPSGPIKGIGLVPNSFGQKILKALDTKSPVTITITNSTFATKILHVDKNPRFGGTISIWSSWGPSYSLQVSPTVLAPGYELLTTSLLNLGGYEVTGGTSFATPYLAGAVALILEARGKTSPAEMAAILSSTATQLPYFDGSKIHSFLGPTMKQGAGLVNVHRAAYTTSIISTNGINFNDTKNLQKSKFSIWNKGRKPVTYKIGHVPVPAVYALNGNSSIPALQRQLQTDPAHATLSFSSSSVTLLPGKKATVEVSATPPKGLKESRIPVYNGFITVNATDGSYVLPYLGVAGSMRDAMVLDKSLHDVNILKKSRDGEVVKEGDELLLRPQNVTGQISNDEPSFNTLLSMGSRRVEYNALAENGTDLGHIYHGEPKTSARDQGRMGIPFIGKLENGKFLPEGICQLRIRALRIFGDEKNEKDWDVIFTPKFKIRYRSGKTPSPPATKEK</sequence>
<organism evidence="1">
    <name type="scientific">Ophidiomyces ophidiicola</name>
    <dbReference type="NCBI Taxonomy" id="1387563"/>
    <lineage>
        <taxon>Eukaryota</taxon>
        <taxon>Fungi</taxon>
        <taxon>Dikarya</taxon>
        <taxon>Ascomycota</taxon>
        <taxon>Pezizomycotina</taxon>
        <taxon>Eurotiomycetes</taxon>
        <taxon>Eurotiomycetidae</taxon>
        <taxon>Onygenales</taxon>
        <taxon>Onygenaceae</taxon>
        <taxon>Ophidiomyces</taxon>
    </lineage>
</organism>
<name>A0ACB8V5C7_9EURO</name>
<reference evidence="1" key="1">
    <citation type="journal article" date="2022" name="bioRxiv">
        <title>Population genetic analysis of Ophidiomyces ophidiicola, the causative agent of snake fungal disease, indicates recent introductions to the USA.</title>
        <authorList>
            <person name="Ladner J.T."/>
            <person name="Palmer J.M."/>
            <person name="Ettinger C.L."/>
            <person name="Stajich J.E."/>
            <person name="Farrell T.M."/>
            <person name="Glorioso B.M."/>
            <person name="Lawson B."/>
            <person name="Price S.J."/>
            <person name="Stengle A.G."/>
            <person name="Grear D.A."/>
            <person name="Lorch J.M."/>
        </authorList>
    </citation>
    <scope>NUCLEOTIDE SEQUENCE</scope>
    <source>
        <strain evidence="1">NWHC 24266-5</strain>
    </source>
</reference>
<accession>A0ACB8V5C7</accession>
<dbReference type="EMBL" id="JALBCA010000007">
    <property type="protein sequence ID" value="KAI2392355.1"/>
    <property type="molecule type" value="Genomic_DNA"/>
</dbReference>